<evidence type="ECO:0000259" key="2">
    <source>
        <dbReference type="Pfam" id="PF01826"/>
    </source>
</evidence>
<feature type="signal peptide" evidence="1">
    <location>
        <begin position="1"/>
        <end position="19"/>
    </location>
</feature>
<accession>A0A9P0BK42</accession>
<protein>
    <recommendedName>
        <fullName evidence="2">TIL domain-containing protein</fullName>
    </recommendedName>
</protein>
<sequence>MKLLIFLLLTVLLINITNGSKTCPENEVFEECQSSSCRDLPCGVKKASFCTADCVTGCFCADGYGRKNRRDKCEKC</sequence>
<organism evidence="3 4">
    <name type="scientific">Brassicogethes aeneus</name>
    <name type="common">Rape pollen beetle</name>
    <name type="synonym">Meligethes aeneus</name>
    <dbReference type="NCBI Taxonomy" id="1431903"/>
    <lineage>
        <taxon>Eukaryota</taxon>
        <taxon>Metazoa</taxon>
        <taxon>Ecdysozoa</taxon>
        <taxon>Arthropoda</taxon>
        <taxon>Hexapoda</taxon>
        <taxon>Insecta</taxon>
        <taxon>Pterygota</taxon>
        <taxon>Neoptera</taxon>
        <taxon>Endopterygota</taxon>
        <taxon>Coleoptera</taxon>
        <taxon>Polyphaga</taxon>
        <taxon>Cucujiformia</taxon>
        <taxon>Nitidulidae</taxon>
        <taxon>Meligethinae</taxon>
        <taxon>Brassicogethes</taxon>
    </lineage>
</organism>
<evidence type="ECO:0000313" key="3">
    <source>
        <dbReference type="EMBL" id="CAH0564764.1"/>
    </source>
</evidence>
<feature type="chain" id="PRO_5040418608" description="TIL domain-containing protein" evidence="1">
    <location>
        <begin position="20"/>
        <end position="76"/>
    </location>
</feature>
<dbReference type="Pfam" id="PF01826">
    <property type="entry name" value="TIL"/>
    <property type="match status" value="1"/>
</dbReference>
<dbReference type="InterPro" id="IPR036084">
    <property type="entry name" value="Ser_inhib-like_sf"/>
</dbReference>
<dbReference type="OrthoDB" id="6781148at2759"/>
<dbReference type="Proteomes" id="UP001154078">
    <property type="component" value="Chromosome 9"/>
</dbReference>
<evidence type="ECO:0000313" key="4">
    <source>
        <dbReference type="Proteomes" id="UP001154078"/>
    </source>
</evidence>
<dbReference type="AlphaFoldDB" id="A0A9P0BK42"/>
<name>A0A9P0BK42_BRAAE</name>
<dbReference type="SUPFAM" id="SSF57567">
    <property type="entry name" value="Serine protease inhibitors"/>
    <property type="match status" value="1"/>
</dbReference>
<dbReference type="EMBL" id="OV121140">
    <property type="protein sequence ID" value="CAH0564764.1"/>
    <property type="molecule type" value="Genomic_DNA"/>
</dbReference>
<proteinExistence type="predicted"/>
<gene>
    <name evidence="3" type="ORF">MELIAE_LOCUS13234</name>
</gene>
<keyword evidence="1" id="KW-0732">Signal</keyword>
<feature type="domain" description="TIL" evidence="2">
    <location>
        <begin position="23"/>
        <end position="73"/>
    </location>
</feature>
<reference evidence="3" key="1">
    <citation type="submission" date="2021-12" db="EMBL/GenBank/DDBJ databases">
        <authorList>
            <person name="King R."/>
        </authorList>
    </citation>
    <scope>NUCLEOTIDE SEQUENCE</scope>
</reference>
<dbReference type="Gene3D" id="2.10.25.10">
    <property type="entry name" value="Laminin"/>
    <property type="match status" value="1"/>
</dbReference>
<dbReference type="InterPro" id="IPR002919">
    <property type="entry name" value="TIL_dom"/>
</dbReference>
<evidence type="ECO:0000256" key="1">
    <source>
        <dbReference type="SAM" id="SignalP"/>
    </source>
</evidence>
<keyword evidence="4" id="KW-1185">Reference proteome</keyword>